<keyword evidence="3" id="KW-1185">Reference proteome</keyword>
<feature type="compositionally biased region" description="Basic and acidic residues" evidence="1">
    <location>
        <begin position="10"/>
        <end position="19"/>
    </location>
</feature>
<feature type="region of interest" description="Disordered" evidence="1">
    <location>
        <begin position="1"/>
        <end position="20"/>
    </location>
</feature>
<evidence type="ECO:0000313" key="2">
    <source>
        <dbReference type="EMBL" id="RZU02937.1"/>
    </source>
</evidence>
<sequence length="96" mass="10138">MNQGFGSESPRAHAQTEHRKPARYLVVIDSGGVAIARLFLDTREQVAEFDAATEEAAQMTAGLVPARGAGGAEWDRALEGHSAAERGAAEVYTLAV</sequence>
<protein>
    <submittedName>
        <fullName evidence="2">Uncharacterized protein</fullName>
    </submittedName>
</protein>
<evidence type="ECO:0000256" key="1">
    <source>
        <dbReference type="SAM" id="MobiDB-lite"/>
    </source>
</evidence>
<dbReference type="RefSeq" id="WP_130430651.1">
    <property type="nucleotide sequence ID" value="NZ_SHKP01000004.1"/>
</dbReference>
<dbReference type="Proteomes" id="UP000293671">
    <property type="component" value="Unassembled WGS sequence"/>
</dbReference>
<accession>A0A4Q7W157</accession>
<proteinExistence type="predicted"/>
<dbReference type="OrthoDB" id="8906090at2"/>
<comment type="caution">
    <text evidence="2">The sequence shown here is derived from an EMBL/GenBank/DDBJ whole genome shotgun (WGS) entry which is preliminary data.</text>
</comment>
<dbReference type="AlphaFoldDB" id="A0A4Q7W157"/>
<evidence type="ECO:0000313" key="3">
    <source>
        <dbReference type="Proteomes" id="UP000293671"/>
    </source>
</evidence>
<dbReference type="EMBL" id="SHKP01000004">
    <property type="protein sequence ID" value="RZU02937.1"/>
    <property type="molecule type" value="Genomic_DNA"/>
</dbReference>
<reference evidence="2 3" key="1">
    <citation type="submission" date="2019-02" db="EMBL/GenBank/DDBJ databases">
        <title>Genomic Encyclopedia of Type Strains, Phase IV (KMG-IV): sequencing the most valuable type-strain genomes for metagenomic binning, comparative biology and taxonomic classification.</title>
        <authorList>
            <person name="Goeker M."/>
        </authorList>
    </citation>
    <scope>NUCLEOTIDE SEQUENCE [LARGE SCALE GENOMIC DNA]</scope>
    <source>
        <strain evidence="2 3">DSM 19570</strain>
    </source>
</reference>
<name>A0A4Q7W157_9BURK</name>
<organism evidence="2 3">
    <name type="scientific">Rivibacter subsaxonicus</name>
    <dbReference type="NCBI Taxonomy" id="457575"/>
    <lineage>
        <taxon>Bacteria</taxon>
        <taxon>Pseudomonadati</taxon>
        <taxon>Pseudomonadota</taxon>
        <taxon>Betaproteobacteria</taxon>
        <taxon>Burkholderiales</taxon>
        <taxon>Rivibacter</taxon>
    </lineage>
</organism>
<gene>
    <name evidence="2" type="ORF">EV670_0968</name>
</gene>